<feature type="compositionally biased region" description="Basic and acidic residues" evidence="1">
    <location>
        <begin position="461"/>
        <end position="470"/>
    </location>
</feature>
<feature type="compositionally biased region" description="Basic and acidic residues" evidence="1">
    <location>
        <begin position="405"/>
        <end position="453"/>
    </location>
</feature>
<evidence type="ECO:0000313" key="5">
    <source>
        <dbReference type="Proteomes" id="UP000472271"/>
    </source>
</evidence>
<feature type="compositionally biased region" description="Basic and acidic residues" evidence="1">
    <location>
        <begin position="612"/>
        <end position="635"/>
    </location>
</feature>
<reference evidence="4" key="1">
    <citation type="submission" date="2019-06" db="EMBL/GenBank/DDBJ databases">
        <authorList>
            <consortium name="Wellcome Sanger Institute Data Sharing"/>
        </authorList>
    </citation>
    <scope>NUCLEOTIDE SEQUENCE [LARGE SCALE GENOMIC DNA]</scope>
</reference>
<dbReference type="GO" id="GO:0043025">
    <property type="term" value="C:neuronal cell body"/>
    <property type="evidence" value="ECO:0007669"/>
    <property type="project" value="TreeGrafter"/>
</dbReference>
<organism evidence="4 5">
    <name type="scientific">Sphaeramia orbicularis</name>
    <name type="common">orbiculate cardinalfish</name>
    <dbReference type="NCBI Taxonomy" id="375764"/>
    <lineage>
        <taxon>Eukaryota</taxon>
        <taxon>Metazoa</taxon>
        <taxon>Chordata</taxon>
        <taxon>Craniata</taxon>
        <taxon>Vertebrata</taxon>
        <taxon>Euteleostomi</taxon>
        <taxon>Actinopterygii</taxon>
        <taxon>Neopterygii</taxon>
        <taxon>Teleostei</taxon>
        <taxon>Neoteleostei</taxon>
        <taxon>Acanthomorphata</taxon>
        <taxon>Gobiaria</taxon>
        <taxon>Kurtiformes</taxon>
        <taxon>Apogonoidei</taxon>
        <taxon>Apogonidae</taxon>
        <taxon>Apogoninae</taxon>
        <taxon>Sphaeramia</taxon>
    </lineage>
</organism>
<feature type="compositionally biased region" description="Basic and acidic residues" evidence="1">
    <location>
        <begin position="574"/>
        <end position="590"/>
    </location>
</feature>
<dbReference type="InterPro" id="IPR056617">
    <property type="entry name" value="MAP1B/S_N"/>
</dbReference>
<accession>A0A672YTC2</accession>
<dbReference type="InterPro" id="IPR026074">
    <property type="entry name" value="MAP1"/>
</dbReference>
<dbReference type="PANTHER" id="PTHR13843:SF11">
    <property type="entry name" value="MICROTUBULE-ASSOCIATED PROTEIN 1S"/>
    <property type="match status" value="1"/>
</dbReference>
<dbReference type="SUPFAM" id="SSF56281">
    <property type="entry name" value="Metallo-hydrolase/oxidoreductase"/>
    <property type="match status" value="1"/>
</dbReference>
<keyword evidence="5" id="KW-1185">Reference proteome</keyword>
<feature type="compositionally biased region" description="Basic and acidic residues" evidence="1">
    <location>
        <begin position="487"/>
        <end position="533"/>
    </location>
</feature>
<dbReference type="InterPro" id="IPR036866">
    <property type="entry name" value="RibonucZ/Hydroxyglut_hydro"/>
</dbReference>
<dbReference type="Pfam" id="PF23415">
    <property type="entry name" value="MAPB1_N"/>
    <property type="match status" value="1"/>
</dbReference>
<protein>
    <submittedName>
        <fullName evidence="4">Microtubule-associated protein 1Sb</fullName>
    </submittedName>
</protein>
<dbReference type="Pfam" id="PF25281">
    <property type="entry name" value="MBL_MAP1B"/>
    <property type="match status" value="1"/>
</dbReference>
<dbReference type="GO" id="GO:0030425">
    <property type="term" value="C:dendrite"/>
    <property type="evidence" value="ECO:0007669"/>
    <property type="project" value="TreeGrafter"/>
</dbReference>
<feature type="domain" description="Microtubule-associated protein 1A/B/S-like MBL-like" evidence="3">
    <location>
        <begin position="135"/>
        <end position="407"/>
    </location>
</feature>
<dbReference type="GO" id="GO:0007409">
    <property type="term" value="P:axonogenesis"/>
    <property type="evidence" value="ECO:0007669"/>
    <property type="project" value="TreeGrafter"/>
</dbReference>
<evidence type="ECO:0000313" key="4">
    <source>
        <dbReference type="Ensembl" id="ENSSORP00005007866.1"/>
    </source>
</evidence>
<dbReference type="GO" id="GO:0005875">
    <property type="term" value="C:microtubule associated complex"/>
    <property type="evidence" value="ECO:0007669"/>
    <property type="project" value="TreeGrafter"/>
</dbReference>
<dbReference type="GO" id="GO:0005874">
    <property type="term" value="C:microtubule"/>
    <property type="evidence" value="ECO:0007669"/>
    <property type="project" value="InterPro"/>
</dbReference>
<feature type="compositionally biased region" description="Pro residues" evidence="1">
    <location>
        <begin position="1005"/>
        <end position="1025"/>
    </location>
</feature>
<feature type="compositionally biased region" description="Polar residues" evidence="1">
    <location>
        <begin position="715"/>
        <end position="728"/>
    </location>
</feature>
<reference evidence="4" key="2">
    <citation type="submission" date="2025-08" db="UniProtKB">
        <authorList>
            <consortium name="Ensembl"/>
        </authorList>
    </citation>
    <scope>IDENTIFICATION</scope>
</reference>
<dbReference type="GO" id="GO:0045202">
    <property type="term" value="C:synapse"/>
    <property type="evidence" value="ECO:0007669"/>
    <property type="project" value="TreeGrafter"/>
</dbReference>
<dbReference type="GO" id="GO:0003779">
    <property type="term" value="F:actin binding"/>
    <property type="evidence" value="ECO:0007669"/>
    <property type="project" value="TreeGrafter"/>
</dbReference>
<sequence>FLSISYFNSLYFNKLFQPKWMENRGDDLLLHPSVNIKHNKSYKTQQDNKAGKRSYIVLSLVSHILYIIFIDQERSASKLSLTLSCANIGQWKTTLLGNQPLPGPFTLHINPPEVLPAMEALGEFTSLISGTICPPSPFDLLPPPTTVGFLKLSRPCCYVFPAGRGDCAFFAVNGFTMLVDGGSDSQACFWKLVRHLDRVDAVLLTHIGTENLPGVNAFLERKVAELELSSDVKDLSKRLISPELGVVFFNAPSRLQIEQQPCMDNVLKSTNQAALTLHLLKKLDIRPQPMFRPQGVPIEPITLFQKMGVGQLDLYILTPGKNSQEYQTLMQNWPDAVPSAGKSQSLPLTALASVSVLLVWHPACPQEKVVRVLFPGVTPQAKLLQGLEKLKGLAFLQKPTMTTGELERLGEERKTQRTESQDSGKSPGKETSRKQGKERVVKEEMKEVKEKTKVLNGVSTEKSKIKDTGVKQKAASTDKNISKKGKKKDDKKEENVGNKEDNGVMGKKDVLPSKPKNENKTKLKKEAKNDSKSGAKKTSKSLGKENNGGKKADGSTDMSTNSTKPNAAIVSEIPKSEGTDTEQKSEKLEKEPEENPCCSKISTPEDMTADFLRLREESKREEAQVETADKGEQKGSESGNEKNLASLSKDRSIDDAETAKGEAGGATGMSKEESHEDGVQENTEKQEPDLETRPGDQARSAGKPAKVVGFPSPLKNEQTVQQDLTPTEYTLLDGALRNSPPSRTSPENHAPLSVSEETVEPGSPDSRPNSAGHTPYCLSPDDVWCNRATLSRLQMANLESNDETNGSSKQNDTQLCQARGATESHTTPKEKHLSFLSLGTFKDGSSDPSPSVATTTTTHSMPAEVSSPQSTEVDESLSMSFEQGPTTVSQREGDDSVHHSHSNGGHFVGMSLQIKKPPRSLGQGSEMGPPDATSAASEPSRAALCSQHHSNNNNNLKDVSPSESNAPVCTEDCPSTTADGILDSDEDESCSEPSNSPHNLRPSQSLPPDPLPAPLRDSPPLPPHPDTSMPVPQSESDAHGKRAKTSSMRGKKSPIVEGSPRSGPGKTRTGSQSGPIKGSKENVSTTRTTSSSPRTAPSKSSPNPVCPVLSITGSKATSIGELTVYVDLAYIPSGASSPTVNVDFFRCVRSSCYIISGDSPEREELMRQTLDALLDGKKSWPETMQVTVIPTFESVLMQEWYQQTLDRQRELGITVLGSNSTVAMQDETFPACKIEF</sequence>
<feature type="compositionally biased region" description="Polar residues" evidence="1">
    <location>
        <begin position="796"/>
        <end position="816"/>
    </location>
</feature>
<evidence type="ECO:0000259" key="3">
    <source>
        <dbReference type="Pfam" id="PF25281"/>
    </source>
</evidence>
<dbReference type="GO" id="GO:0000226">
    <property type="term" value="P:microtubule cytoskeleton organization"/>
    <property type="evidence" value="ECO:0007669"/>
    <property type="project" value="InterPro"/>
</dbReference>
<dbReference type="Proteomes" id="UP000472271">
    <property type="component" value="Chromosome 22"/>
</dbReference>
<reference evidence="4" key="3">
    <citation type="submission" date="2025-09" db="UniProtKB">
        <authorList>
            <consortium name="Ensembl"/>
        </authorList>
    </citation>
    <scope>IDENTIFICATION</scope>
</reference>
<feature type="compositionally biased region" description="Low complexity" evidence="1">
    <location>
        <begin position="1084"/>
        <end position="1102"/>
    </location>
</feature>
<dbReference type="GO" id="GO:0031114">
    <property type="term" value="P:regulation of microtubule depolymerization"/>
    <property type="evidence" value="ECO:0007669"/>
    <property type="project" value="TreeGrafter"/>
</dbReference>
<feature type="compositionally biased region" description="Basic residues" evidence="1">
    <location>
        <begin position="1041"/>
        <end position="1052"/>
    </location>
</feature>
<dbReference type="GO" id="GO:0016358">
    <property type="term" value="P:dendrite development"/>
    <property type="evidence" value="ECO:0007669"/>
    <property type="project" value="TreeGrafter"/>
</dbReference>
<feature type="compositionally biased region" description="Polar residues" evidence="1">
    <location>
        <begin position="846"/>
        <end position="890"/>
    </location>
</feature>
<dbReference type="GO" id="GO:0008017">
    <property type="term" value="F:microtubule binding"/>
    <property type="evidence" value="ECO:0007669"/>
    <property type="project" value="InterPro"/>
</dbReference>
<feature type="compositionally biased region" description="Polar residues" evidence="1">
    <location>
        <begin position="947"/>
        <end position="978"/>
    </location>
</feature>
<dbReference type="GO" id="GO:0005829">
    <property type="term" value="C:cytosol"/>
    <property type="evidence" value="ECO:0007669"/>
    <property type="project" value="TreeGrafter"/>
</dbReference>
<evidence type="ECO:0000256" key="1">
    <source>
        <dbReference type="SAM" id="MobiDB-lite"/>
    </source>
</evidence>
<feature type="compositionally biased region" description="Low complexity" evidence="1">
    <location>
        <begin position="991"/>
        <end position="1004"/>
    </location>
</feature>
<dbReference type="InParanoid" id="A0A672YTC2"/>
<feature type="domain" description="Microtubule-associated protein 1B/S N-terminal" evidence="2">
    <location>
        <begin position="71"/>
        <end position="129"/>
    </location>
</feature>
<evidence type="ECO:0000259" key="2">
    <source>
        <dbReference type="Pfam" id="PF23415"/>
    </source>
</evidence>
<dbReference type="AlphaFoldDB" id="A0A672YTC2"/>
<dbReference type="InterPro" id="IPR057480">
    <property type="entry name" value="MAP1A/B/S-like_MBL"/>
</dbReference>
<feature type="compositionally biased region" description="Polar residues" evidence="1">
    <location>
        <begin position="556"/>
        <end position="565"/>
    </location>
</feature>
<feature type="compositionally biased region" description="Basic and acidic residues" evidence="1">
    <location>
        <begin position="648"/>
        <end position="660"/>
    </location>
</feature>
<feature type="region of interest" description="Disordered" evidence="1">
    <location>
        <begin position="404"/>
        <end position="781"/>
    </location>
</feature>
<dbReference type="PANTHER" id="PTHR13843">
    <property type="entry name" value="MICROTUBULE-ASSOCIATED PROTEIN"/>
    <property type="match status" value="1"/>
</dbReference>
<proteinExistence type="predicted"/>
<feature type="region of interest" description="Disordered" evidence="1">
    <location>
        <begin position="796"/>
        <end position="1105"/>
    </location>
</feature>
<dbReference type="Ensembl" id="ENSSORT00005008149.1">
    <property type="protein sequence ID" value="ENSSORP00005007866.1"/>
    <property type="gene ID" value="ENSSORG00005004430.1"/>
</dbReference>
<feature type="compositionally biased region" description="Basic and acidic residues" evidence="1">
    <location>
        <begin position="670"/>
        <end position="696"/>
    </location>
</feature>
<feature type="compositionally biased region" description="Polar residues" evidence="1">
    <location>
        <begin position="636"/>
        <end position="646"/>
    </location>
</feature>
<name>A0A672YTC2_9TELE</name>